<dbReference type="SUPFAM" id="SSF55120">
    <property type="entry name" value="Pseudouridine synthase"/>
    <property type="match status" value="1"/>
</dbReference>
<reference evidence="6" key="1">
    <citation type="submission" date="2022-04" db="EMBL/GenBank/DDBJ databases">
        <title>Desulfatitalea alkaliphila sp. nov., a novel anaerobic sulfate-reducing bacterium isolated from terrestrial mud volcano, Taman Peninsula, Russia.</title>
        <authorList>
            <person name="Khomyakova M.A."/>
            <person name="Merkel A.Y."/>
            <person name="Slobodkin A.I."/>
        </authorList>
    </citation>
    <scope>NUCLEOTIDE SEQUENCE</scope>
    <source>
        <strain evidence="6">M08but</strain>
    </source>
</reference>
<protein>
    <recommendedName>
        <fullName evidence="4">Pseudouridine synthase</fullName>
        <ecNumber evidence="4">5.4.99.-</ecNumber>
    </recommendedName>
</protein>
<dbReference type="GO" id="GO:0120159">
    <property type="term" value="F:rRNA pseudouridine synthase activity"/>
    <property type="evidence" value="ECO:0007669"/>
    <property type="project" value="UniProtKB-ARBA"/>
</dbReference>
<comment type="similarity">
    <text evidence="1 4">Belongs to the pseudouridine synthase RsuA family.</text>
</comment>
<dbReference type="InterPro" id="IPR050343">
    <property type="entry name" value="RsuA_PseudoU_synthase"/>
</dbReference>
<dbReference type="NCBIfam" id="TIGR00093">
    <property type="entry name" value="pseudouridine synthase"/>
    <property type="match status" value="1"/>
</dbReference>
<dbReference type="InterPro" id="IPR020103">
    <property type="entry name" value="PsdUridine_synth_cat_dom_sf"/>
</dbReference>
<dbReference type="Pfam" id="PF01479">
    <property type="entry name" value="S4"/>
    <property type="match status" value="1"/>
</dbReference>
<evidence type="ECO:0000259" key="5">
    <source>
        <dbReference type="SMART" id="SM00363"/>
    </source>
</evidence>
<dbReference type="PANTHER" id="PTHR47683:SF2">
    <property type="entry name" value="RNA-BINDING S4 DOMAIN-CONTAINING PROTEIN"/>
    <property type="match status" value="1"/>
</dbReference>
<dbReference type="Gene3D" id="3.30.70.1560">
    <property type="entry name" value="Alpha-L RNA-binding motif"/>
    <property type="match status" value="1"/>
</dbReference>
<evidence type="ECO:0000256" key="2">
    <source>
        <dbReference type="ARBA" id="ARBA00023235"/>
    </source>
</evidence>
<dbReference type="CDD" id="cd00165">
    <property type="entry name" value="S4"/>
    <property type="match status" value="1"/>
</dbReference>
<dbReference type="InterPro" id="IPR002942">
    <property type="entry name" value="S4_RNA-bd"/>
</dbReference>
<dbReference type="PANTHER" id="PTHR47683">
    <property type="entry name" value="PSEUDOURIDINE SYNTHASE FAMILY PROTEIN-RELATED"/>
    <property type="match status" value="1"/>
</dbReference>
<evidence type="ECO:0000256" key="1">
    <source>
        <dbReference type="ARBA" id="ARBA00008348"/>
    </source>
</evidence>
<dbReference type="SUPFAM" id="SSF55174">
    <property type="entry name" value="Alpha-L RNA-binding motif"/>
    <property type="match status" value="1"/>
</dbReference>
<dbReference type="SMART" id="SM00363">
    <property type="entry name" value="S4"/>
    <property type="match status" value="1"/>
</dbReference>
<keyword evidence="3" id="KW-0694">RNA-binding</keyword>
<dbReference type="InterPro" id="IPR006145">
    <property type="entry name" value="PsdUridine_synth_RsuA/RluA"/>
</dbReference>
<keyword evidence="2 4" id="KW-0413">Isomerase</keyword>
<dbReference type="EC" id="5.4.99.-" evidence="4"/>
<feature type="domain" description="RNA-binding S4" evidence="5">
    <location>
        <begin position="4"/>
        <end position="64"/>
    </location>
</feature>
<dbReference type="EMBL" id="JALJRB010000038">
    <property type="protein sequence ID" value="MCJ8502973.1"/>
    <property type="molecule type" value="Genomic_DNA"/>
</dbReference>
<dbReference type="Gene3D" id="3.30.70.580">
    <property type="entry name" value="Pseudouridine synthase I, catalytic domain, N-terminal subdomain"/>
    <property type="match status" value="1"/>
</dbReference>
<dbReference type="FunFam" id="3.10.290.10:FF:000003">
    <property type="entry name" value="Pseudouridine synthase"/>
    <property type="match status" value="1"/>
</dbReference>
<dbReference type="Proteomes" id="UP001165427">
    <property type="component" value="Unassembled WGS sequence"/>
</dbReference>
<proteinExistence type="inferred from homology"/>
<accession>A0AA41RDS3</accession>
<dbReference type="GO" id="GO:0003723">
    <property type="term" value="F:RNA binding"/>
    <property type="evidence" value="ECO:0007669"/>
    <property type="project" value="UniProtKB-KW"/>
</dbReference>
<dbReference type="AlphaFoldDB" id="A0AA41RDS3"/>
<sequence length="250" mass="28388">MVQIRLQKWLSEAGVCSRRQGETFIAAGRVRVNGRVVTVPGTKVDPQQDRVEVDGRPVKAAPGKIYLALHKPKGFISSCRHGDRPVVVGLVDLPTRIYPIGRLDLDSTGLLLLTNDGRLHHQLSHPSFDHEKEYEVAVQQPIMDDQLRQLAEGMPILGSRTRPARVRRLSGRRFRIVLQEGRNRQIRRMVKQLGHKVKRLHRVRIDGIHLGSLPEGAWRHLTPAERERLLRHLPKETPPFKPGTKPVTKS</sequence>
<dbReference type="InterPro" id="IPR018496">
    <property type="entry name" value="PsdUridine_synth_RsuA/RluB_CS"/>
</dbReference>
<dbReference type="RefSeq" id="WP_246914611.1">
    <property type="nucleotide sequence ID" value="NZ_JALJRB010000038.1"/>
</dbReference>
<dbReference type="InterPro" id="IPR036986">
    <property type="entry name" value="S4_RNA-bd_sf"/>
</dbReference>
<dbReference type="GO" id="GO:0000455">
    <property type="term" value="P:enzyme-directed rRNA pseudouridine synthesis"/>
    <property type="evidence" value="ECO:0007669"/>
    <property type="project" value="UniProtKB-ARBA"/>
</dbReference>
<gene>
    <name evidence="6" type="ORF">MRX98_20525</name>
</gene>
<keyword evidence="7" id="KW-1185">Reference proteome</keyword>
<dbReference type="InterPro" id="IPR020094">
    <property type="entry name" value="TruA/RsuA/RluB/E/F_N"/>
</dbReference>
<evidence type="ECO:0000313" key="6">
    <source>
        <dbReference type="EMBL" id="MCJ8502973.1"/>
    </source>
</evidence>
<dbReference type="PROSITE" id="PS01149">
    <property type="entry name" value="PSI_RSU"/>
    <property type="match status" value="1"/>
</dbReference>
<evidence type="ECO:0000256" key="4">
    <source>
        <dbReference type="RuleBase" id="RU003887"/>
    </source>
</evidence>
<dbReference type="InterPro" id="IPR042092">
    <property type="entry name" value="PsdUridine_s_RsuA/RluB/E/F_cat"/>
</dbReference>
<dbReference type="PROSITE" id="PS50889">
    <property type="entry name" value="S4"/>
    <property type="match status" value="1"/>
</dbReference>
<name>A0AA41RDS3_9BACT</name>
<dbReference type="InterPro" id="IPR000748">
    <property type="entry name" value="PsdUridine_synth_RsuA/RluB/E/F"/>
</dbReference>
<evidence type="ECO:0000313" key="7">
    <source>
        <dbReference type="Proteomes" id="UP001165427"/>
    </source>
</evidence>
<comment type="caution">
    <text evidence="6">The sequence shown here is derived from an EMBL/GenBank/DDBJ whole genome shotgun (WGS) entry which is preliminary data.</text>
</comment>
<organism evidence="6 7">
    <name type="scientific">Desulfatitalea alkaliphila</name>
    <dbReference type="NCBI Taxonomy" id="2929485"/>
    <lineage>
        <taxon>Bacteria</taxon>
        <taxon>Pseudomonadati</taxon>
        <taxon>Thermodesulfobacteriota</taxon>
        <taxon>Desulfobacteria</taxon>
        <taxon>Desulfobacterales</taxon>
        <taxon>Desulfosarcinaceae</taxon>
        <taxon>Desulfatitalea</taxon>
    </lineage>
</organism>
<dbReference type="Pfam" id="PF00849">
    <property type="entry name" value="PseudoU_synth_2"/>
    <property type="match status" value="1"/>
</dbReference>
<dbReference type="Gene3D" id="3.10.290.10">
    <property type="entry name" value="RNA-binding S4 domain"/>
    <property type="match status" value="1"/>
</dbReference>
<evidence type="ECO:0000256" key="3">
    <source>
        <dbReference type="PROSITE-ProRule" id="PRU00182"/>
    </source>
</evidence>